<keyword evidence="11" id="KW-1185">Reference proteome</keyword>
<evidence type="ECO:0000256" key="2">
    <source>
        <dbReference type="ARBA" id="ARBA00009777"/>
    </source>
</evidence>
<dbReference type="PROSITE" id="PS01087">
    <property type="entry name" value="RADICAL_ACTIVATING"/>
    <property type="match status" value="1"/>
</dbReference>
<evidence type="ECO:0000256" key="4">
    <source>
        <dbReference type="ARBA" id="ARBA00022691"/>
    </source>
</evidence>
<dbReference type="PANTHER" id="PTHR30352:SF4">
    <property type="entry name" value="PYRUVATE FORMATE-LYASE 2-ACTIVATING ENZYME"/>
    <property type="match status" value="1"/>
</dbReference>
<keyword evidence="5" id="KW-0479">Metal-binding</keyword>
<evidence type="ECO:0000256" key="8">
    <source>
        <dbReference type="ARBA" id="ARBA00023014"/>
    </source>
</evidence>
<dbReference type="SUPFAM" id="SSF102114">
    <property type="entry name" value="Radical SAM enzymes"/>
    <property type="match status" value="1"/>
</dbReference>
<proteinExistence type="inferred from homology"/>
<evidence type="ECO:0000256" key="5">
    <source>
        <dbReference type="ARBA" id="ARBA00022723"/>
    </source>
</evidence>
<dbReference type="STRING" id="1423750.FC89_GL001177"/>
<dbReference type="InterPro" id="IPR007197">
    <property type="entry name" value="rSAM"/>
</dbReference>
<dbReference type="CDD" id="cd01335">
    <property type="entry name" value="Radical_SAM"/>
    <property type="match status" value="1"/>
</dbReference>
<evidence type="ECO:0000256" key="1">
    <source>
        <dbReference type="ARBA" id="ARBA00001966"/>
    </source>
</evidence>
<organism evidence="10 11">
    <name type="scientific">Liquorilactobacillus ghanensis DSM 18630</name>
    <dbReference type="NCBI Taxonomy" id="1423750"/>
    <lineage>
        <taxon>Bacteria</taxon>
        <taxon>Bacillati</taxon>
        <taxon>Bacillota</taxon>
        <taxon>Bacilli</taxon>
        <taxon>Lactobacillales</taxon>
        <taxon>Lactobacillaceae</taxon>
        <taxon>Liquorilactobacillus</taxon>
    </lineage>
</organism>
<keyword evidence="8" id="KW-0411">Iron-sulfur</keyword>
<name>A0A0R1VKA0_9LACO</name>
<dbReference type="GO" id="GO:0016491">
    <property type="term" value="F:oxidoreductase activity"/>
    <property type="evidence" value="ECO:0007669"/>
    <property type="project" value="UniProtKB-KW"/>
</dbReference>
<dbReference type="InterPro" id="IPR034457">
    <property type="entry name" value="Organic_radical-activating"/>
</dbReference>
<evidence type="ECO:0000313" key="11">
    <source>
        <dbReference type="Proteomes" id="UP000051451"/>
    </source>
</evidence>
<feature type="domain" description="Radical SAM core" evidence="9">
    <location>
        <begin position="21"/>
        <end position="250"/>
    </location>
</feature>
<dbReference type="GO" id="GO:0046872">
    <property type="term" value="F:metal ion binding"/>
    <property type="evidence" value="ECO:0007669"/>
    <property type="project" value="UniProtKB-KW"/>
</dbReference>
<evidence type="ECO:0000259" key="9">
    <source>
        <dbReference type="PROSITE" id="PS51918"/>
    </source>
</evidence>
<evidence type="ECO:0000256" key="3">
    <source>
        <dbReference type="ARBA" id="ARBA00022485"/>
    </source>
</evidence>
<keyword evidence="10" id="KW-0808">Transferase</keyword>
<dbReference type="GO" id="GO:0051539">
    <property type="term" value="F:4 iron, 4 sulfur cluster binding"/>
    <property type="evidence" value="ECO:0007669"/>
    <property type="project" value="UniProtKB-KW"/>
</dbReference>
<dbReference type="InterPro" id="IPR013785">
    <property type="entry name" value="Aldolase_TIM"/>
</dbReference>
<reference evidence="10 11" key="1">
    <citation type="journal article" date="2015" name="Genome Announc.">
        <title>Expanding the biotechnology potential of lactobacilli through comparative genomics of 213 strains and associated genera.</title>
        <authorList>
            <person name="Sun Z."/>
            <person name="Harris H.M."/>
            <person name="McCann A."/>
            <person name="Guo C."/>
            <person name="Argimon S."/>
            <person name="Zhang W."/>
            <person name="Yang X."/>
            <person name="Jeffery I.B."/>
            <person name="Cooney J.C."/>
            <person name="Kagawa T.F."/>
            <person name="Liu W."/>
            <person name="Song Y."/>
            <person name="Salvetti E."/>
            <person name="Wrobel A."/>
            <person name="Rasinkangas P."/>
            <person name="Parkhill J."/>
            <person name="Rea M.C."/>
            <person name="O'Sullivan O."/>
            <person name="Ritari J."/>
            <person name="Douillard F.P."/>
            <person name="Paul Ross R."/>
            <person name="Yang R."/>
            <person name="Briner A.E."/>
            <person name="Felis G.E."/>
            <person name="de Vos W.M."/>
            <person name="Barrangou R."/>
            <person name="Klaenhammer T.R."/>
            <person name="Caufield P.W."/>
            <person name="Cui Y."/>
            <person name="Zhang H."/>
            <person name="O'Toole P.W."/>
        </authorList>
    </citation>
    <scope>NUCLEOTIDE SEQUENCE [LARGE SCALE GENOMIC DNA]</scope>
    <source>
        <strain evidence="10 11">DSM 18630</strain>
    </source>
</reference>
<comment type="cofactor">
    <cofactor evidence="1">
        <name>[4Fe-4S] cluster</name>
        <dbReference type="ChEBI" id="CHEBI:49883"/>
    </cofactor>
</comment>
<dbReference type="NCBIfam" id="TIGR02494">
    <property type="entry name" value="PFLE_PFLC"/>
    <property type="match status" value="1"/>
</dbReference>
<sequence length="255" mass="28936">MGNIDYDKKACVFNIQRYSIHDGPGIRTIVFIKGCPLRCKWCFNPESQDPRPTKDFGSMMSVADVYKQIKKDEVIYRRSGGGITFSGGEALTQPDFVEELIKVCNANGWTTAVETEGYISERTITRIIPKLDYVLLDIKAIPEDVHRRGTGVSNHRILKNALLINQLAKNVVVRVPVIPTFNYSKKQINYICEFSKYLNNVNTLHLLPYMTVGRKKYKKLGRKYEMGDIAPLSEDDLLPLKEIVEEHGFNCVLGG</sequence>
<evidence type="ECO:0000256" key="6">
    <source>
        <dbReference type="ARBA" id="ARBA00023002"/>
    </source>
</evidence>
<dbReference type="RefSeq" id="WP_057871911.1">
    <property type="nucleotide sequence ID" value="NZ_AZGB01000016.1"/>
</dbReference>
<dbReference type="Gene3D" id="3.20.20.70">
    <property type="entry name" value="Aldolase class I"/>
    <property type="match status" value="1"/>
</dbReference>
<protein>
    <submittedName>
        <fullName evidence="10">Formate acetyltransferase activating enzyme</fullName>
    </submittedName>
</protein>
<keyword evidence="3" id="KW-0004">4Fe-4S</keyword>
<dbReference type="AlphaFoldDB" id="A0A0R1VKA0"/>
<accession>A0A0R1VKA0</accession>
<dbReference type="PROSITE" id="PS51918">
    <property type="entry name" value="RADICAL_SAM"/>
    <property type="match status" value="1"/>
</dbReference>
<keyword evidence="6" id="KW-0560">Oxidoreductase</keyword>
<evidence type="ECO:0000256" key="7">
    <source>
        <dbReference type="ARBA" id="ARBA00023004"/>
    </source>
</evidence>
<evidence type="ECO:0000313" key="10">
    <source>
        <dbReference type="EMBL" id="KRM06304.1"/>
    </source>
</evidence>
<dbReference type="SFLD" id="SFLDS00029">
    <property type="entry name" value="Radical_SAM"/>
    <property type="match status" value="1"/>
</dbReference>
<dbReference type="PANTHER" id="PTHR30352">
    <property type="entry name" value="PYRUVATE FORMATE-LYASE-ACTIVATING ENZYME"/>
    <property type="match status" value="1"/>
</dbReference>
<comment type="similarity">
    <text evidence="2">Belongs to the organic radical-activating enzymes family.</text>
</comment>
<dbReference type="PIRSF" id="PIRSF000371">
    <property type="entry name" value="PFL_act_enz"/>
    <property type="match status" value="1"/>
</dbReference>
<dbReference type="Proteomes" id="UP000051451">
    <property type="component" value="Unassembled WGS sequence"/>
</dbReference>
<dbReference type="PATRIC" id="fig|1423750.3.peg.1204"/>
<comment type="caution">
    <text evidence="10">The sequence shown here is derived from an EMBL/GenBank/DDBJ whole genome shotgun (WGS) entry which is preliminary data.</text>
</comment>
<dbReference type="SFLD" id="SFLDG01066">
    <property type="entry name" value="organic_radical-activating_enz"/>
    <property type="match status" value="1"/>
</dbReference>
<dbReference type="InterPro" id="IPR001989">
    <property type="entry name" value="Radical_activat_CS"/>
</dbReference>
<dbReference type="EMBL" id="AZGB01000016">
    <property type="protein sequence ID" value="KRM06304.1"/>
    <property type="molecule type" value="Genomic_DNA"/>
</dbReference>
<keyword evidence="4" id="KW-0949">S-adenosyl-L-methionine</keyword>
<dbReference type="OrthoDB" id="9782387at2"/>
<dbReference type="GO" id="GO:0016740">
    <property type="term" value="F:transferase activity"/>
    <property type="evidence" value="ECO:0007669"/>
    <property type="project" value="UniProtKB-KW"/>
</dbReference>
<dbReference type="GeneID" id="98319194"/>
<gene>
    <name evidence="10" type="ORF">FC89_GL001177</name>
</gene>
<dbReference type="InterPro" id="IPR012839">
    <property type="entry name" value="Organic_radical_activase"/>
</dbReference>
<dbReference type="InterPro" id="IPR058240">
    <property type="entry name" value="rSAM_sf"/>
</dbReference>
<dbReference type="Pfam" id="PF04055">
    <property type="entry name" value="Radical_SAM"/>
    <property type="match status" value="1"/>
</dbReference>
<keyword evidence="7" id="KW-0408">Iron</keyword>